<comment type="caution">
    <text evidence="3">The sequence shown here is derived from an EMBL/GenBank/DDBJ whole genome shotgun (WGS) entry which is preliminary data.</text>
</comment>
<evidence type="ECO:0000313" key="4">
    <source>
        <dbReference type="Proteomes" id="UP000290288"/>
    </source>
</evidence>
<sequence>MGDFTTYQLMLNLSYTSVLNFHPNDFSITGPGSISGLIKMFGPRMKQELANNKDFGVDVFRWFVETQNEHFERLGITFSGLGPKKLPLDISDMEHAICEVDKYARMKFPSVKGRDARKQMKREYKPSGREYPPKPTLPKAWSHPSRRIPRIRPGPLVVEKRYEINRIGAHRQGPNGLEFFVYWKGYADKDATWEFESSLMQDAPNVVKEYLAKAKLR</sequence>
<reference evidence="3 4" key="1">
    <citation type="submission" date="2019-01" db="EMBL/GenBank/DDBJ databases">
        <title>Draft genome sequence of Psathyrella aberdarensis IHI B618.</title>
        <authorList>
            <person name="Buettner E."/>
            <person name="Kellner H."/>
        </authorList>
    </citation>
    <scope>NUCLEOTIDE SEQUENCE [LARGE SCALE GENOMIC DNA]</scope>
    <source>
        <strain evidence="3 4">IHI B618</strain>
    </source>
</reference>
<feature type="domain" description="Chromo" evidence="2">
    <location>
        <begin position="162"/>
        <end position="217"/>
    </location>
</feature>
<dbReference type="Pfam" id="PF18723">
    <property type="entry name" value="HMUDK_hel"/>
    <property type="match status" value="1"/>
</dbReference>
<dbReference type="Pfam" id="PF00385">
    <property type="entry name" value="Chromo"/>
    <property type="match status" value="1"/>
</dbReference>
<keyword evidence="4" id="KW-1185">Reference proteome</keyword>
<accession>A0A4Q2DG84</accession>
<dbReference type="PROSITE" id="PS50013">
    <property type="entry name" value="CHROMO_2"/>
    <property type="match status" value="1"/>
</dbReference>
<feature type="region of interest" description="Disordered" evidence="1">
    <location>
        <begin position="115"/>
        <end position="143"/>
    </location>
</feature>
<organism evidence="3 4">
    <name type="scientific">Candolleomyces aberdarensis</name>
    <dbReference type="NCBI Taxonomy" id="2316362"/>
    <lineage>
        <taxon>Eukaryota</taxon>
        <taxon>Fungi</taxon>
        <taxon>Dikarya</taxon>
        <taxon>Basidiomycota</taxon>
        <taxon>Agaricomycotina</taxon>
        <taxon>Agaricomycetes</taxon>
        <taxon>Agaricomycetidae</taxon>
        <taxon>Agaricales</taxon>
        <taxon>Agaricineae</taxon>
        <taxon>Psathyrellaceae</taxon>
        <taxon>Candolleomyces</taxon>
    </lineage>
</organism>
<dbReference type="CDD" id="cd00024">
    <property type="entry name" value="CD_CSD"/>
    <property type="match status" value="1"/>
</dbReference>
<dbReference type="InterPro" id="IPR040684">
    <property type="entry name" value="HMUDK_hel"/>
</dbReference>
<dbReference type="InterPro" id="IPR000953">
    <property type="entry name" value="Chromo/chromo_shadow_dom"/>
</dbReference>
<protein>
    <recommendedName>
        <fullName evidence="2">Chromo domain-containing protein</fullName>
    </recommendedName>
</protein>
<proteinExistence type="predicted"/>
<dbReference type="STRING" id="2316362.A0A4Q2DG84"/>
<evidence type="ECO:0000259" key="2">
    <source>
        <dbReference type="PROSITE" id="PS50013"/>
    </source>
</evidence>
<name>A0A4Q2DG84_9AGAR</name>
<dbReference type="OrthoDB" id="433924at2759"/>
<evidence type="ECO:0000256" key="1">
    <source>
        <dbReference type="SAM" id="MobiDB-lite"/>
    </source>
</evidence>
<dbReference type="InterPro" id="IPR016197">
    <property type="entry name" value="Chromo-like_dom_sf"/>
</dbReference>
<gene>
    <name evidence="3" type="ORF">EST38_g7006</name>
</gene>
<feature type="compositionally biased region" description="Basic and acidic residues" evidence="1">
    <location>
        <begin position="115"/>
        <end position="132"/>
    </location>
</feature>
<dbReference type="EMBL" id="SDEE01000237">
    <property type="protein sequence ID" value="RXW18840.1"/>
    <property type="molecule type" value="Genomic_DNA"/>
</dbReference>
<dbReference type="InterPro" id="IPR023780">
    <property type="entry name" value="Chromo_domain"/>
</dbReference>
<evidence type="ECO:0000313" key="3">
    <source>
        <dbReference type="EMBL" id="RXW18840.1"/>
    </source>
</evidence>
<dbReference type="Gene3D" id="2.40.50.40">
    <property type="match status" value="1"/>
</dbReference>
<dbReference type="GO" id="GO:0006338">
    <property type="term" value="P:chromatin remodeling"/>
    <property type="evidence" value="ECO:0007669"/>
    <property type="project" value="UniProtKB-ARBA"/>
</dbReference>
<dbReference type="AlphaFoldDB" id="A0A4Q2DG84"/>
<dbReference type="SMART" id="SM00298">
    <property type="entry name" value="CHROMO"/>
    <property type="match status" value="1"/>
</dbReference>
<dbReference type="SUPFAM" id="SSF54160">
    <property type="entry name" value="Chromo domain-like"/>
    <property type="match status" value="1"/>
</dbReference>
<dbReference type="Proteomes" id="UP000290288">
    <property type="component" value="Unassembled WGS sequence"/>
</dbReference>